<sequence length="317" mass="34547">MVSNTRRTKSSSSAAAAPRGGRAAAPAPAPDLAAGGPSLRWSVEQRLAFVDERLFWLGEVNRTDLVRRFGISMSQASGDIARYLARNPPGVSYDKSAKRYVADAGFAPVLAAPDATRLLGELRLVELGSIVVEDTMLGILPPFAGAPLPARPVDPRVLRAVWHAIRDHLALSVKYQSMSRPMATRRIVAPHALAHDGFRWHVRAHDRETGTFRDFVLGRLSDPEPAGAADMRPDDDIDWHTIVKLVIAPHPGLTPAQAKAIAIDYGIKGKTATIPVRRALLFYALKRLGLDVPPDTRPPHEQHIVLVNREAVQRALA</sequence>
<proteinExistence type="predicted"/>
<dbReference type="AlphaFoldDB" id="A0A3S4BDD9"/>
<dbReference type="Pfam" id="PF13280">
    <property type="entry name" value="WYL"/>
    <property type="match status" value="1"/>
</dbReference>
<name>A0A3S4BDD9_9BRAD</name>
<feature type="region of interest" description="Disordered" evidence="1">
    <location>
        <begin position="1"/>
        <end position="29"/>
    </location>
</feature>
<dbReference type="InterPro" id="IPR059019">
    <property type="entry name" value="WHD_CapW"/>
</dbReference>
<keyword evidence="6" id="KW-1185">Reference proteome</keyword>
<accession>A0A3S4BDD9</accession>
<dbReference type="InterPro" id="IPR026881">
    <property type="entry name" value="WYL_dom"/>
</dbReference>
<organism evidence="5 6">
    <name type="scientific">Rhodoplanes serenus</name>
    <dbReference type="NCBI Taxonomy" id="200615"/>
    <lineage>
        <taxon>Bacteria</taxon>
        <taxon>Pseudomonadati</taxon>
        <taxon>Pseudomonadota</taxon>
        <taxon>Alphaproteobacteria</taxon>
        <taxon>Hyphomicrobiales</taxon>
        <taxon>Nitrobacteraceae</taxon>
        <taxon>Rhodoplanes</taxon>
    </lineage>
</organism>
<dbReference type="OrthoDB" id="6400324at2"/>
<dbReference type="Proteomes" id="UP000289200">
    <property type="component" value="Unassembled WGS sequence"/>
</dbReference>
<dbReference type="RefSeq" id="WP_129607241.1">
    <property type="nucleotide sequence ID" value="NZ_UWOC01000010.1"/>
</dbReference>
<dbReference type="PIRSF" id="PIRSF015558">
    <property type="entry name" value="Txn_reg_DeoR_prd"/>
    <property type="match status" value="1"/>
</dbReference>
<feature type="domain" description="DNA-binding transcriptional repressor CapW winged helix-turn-helix" evidence="4">
    <location>
        <begin position="43"/>
        <end position="120"/>
    </location>
</feature>
<dbReference type="Pfam" id="PF26107">
    <property type="entry name" value="BrxR_CTD"/>
    <property type="match status" value="1"/>
</dbReference>
<evidence type="ECO:0000313" key="6">
    <source>
        <dbReference type="Proteomes" id="UP000289200"/>
    </source>
</evidence>
<evidence type="ECO:0000259" key="4">
    <source>
        <dbReference type="Pfam" id="PF26109"/>
    </source>
</evidence>
<dbReference type="PANTHER" id="PTHR34580:SF3">
    <property type="entry name" value="PROTEIN PAFB"/>
    <property type="match status" value="1"/>
</dbReference>
<evidence type="ECO:0000259" key="3">
    <source>
        <dbReference type="Pfam" id="PF26107"/>
    </source>
</evidence>
<evidence type="ECO:0000259" key="2">
    <source>
        <dbReference type="Pfam" id="PF13280"/>
    </source>
</evidence>
<dbReference type="InterPro" id="IPR059020">
    <property type="entry name" value="CapW_CTD"/>
</dbReference>
<dbReference type="InterPro" id="IPR051534">
    <property type="entry name" value="CBASS_pafABC_assoc_protein"/>
</dbReference>
<gene>
    <name evidence="5" type="ORF">RHODGE_RHODGE_00137</name>
</gene>
<dbReference type="EMBL" id="UWOC01000010">
    <property type="protein sequence ID" value="VCU07047.1"/>
    <property type="molecule type" value="Genomic_DNA"/>
</dbReference>
<protein>
    <submittedName>
        <fullName evidence="5">Uncharacterized protein</fullName>
    </submittedName>
</protein>
<feature type="compositionally biased region" description="Low complexity" evidence="1">
    <location>
        <begin position="10"/>
        <end position="29"/>
    </location>
</feature>
<dbReference type="Pfam" id="PF26109">
    <property type="entry name" value="WHD_BrxR"/>
    <property type="match status" value="1"/>
</dbReference>
<evidence type="ECO:0000313" key="5">
    <source>
        <dbReference type="EMBL" id="VCU07047.1"/>
    </source>
</evidence>
<dbReference type="PROSITE" id="PS52050">
    <property type="entry name" value="WYL"/>
    <property type="match status" value="1"/>
</dbReference>
<feature type="domain" description="DNA-binding transcriptional repressor CapW C-terminal dimerisation" evidence="3">
    <location>
        <begin position="242"/>
        <end position="312"/>
    </location>
</feature>
<comment type="caution">
    <text evidence="5">The sequence shown here is derived from an EMBL/GenBank/DDBJ whole genome shotgun (WGS) entry which is preliminary data.</text>
</comment>
<reference evidence="6" key="1">
    <citation type="submission" date="2018-10" db="EMBL/GenBank/DDBJ databases">
        <authorList>
            <person name="Peiro R."/>
            <person name="Begona"/>
            <person name="Cbmso G."/>
            <person name="Lopez M."/>
            <person name="Gonzalez S."/>
            <person name="Sacristan E."/>
            <person name="Castillo E."/>
        </authorList>
    </citation>
    <scope>NUCLEOTIDE SEQUENCE [LARGE SCALE GENOMIC DNA]</scope>
</reference>
<evidence type="ECO:0000256" key="1">
    <source>
        <dbReference type="SAM" id="MobiDB-lite"/>
    </source>
</evidence>
<dbReference type="InterPro" id="IPR016634">
    <property type="entry name" value="CapW-like"/>
</dbReference>
<dbReference type="PANTHER" id="PTHR34580">
    <property type="match status" value="1"/>
</dbReference>
<feature type="domain" description="WYL" evidence="2">
    <location>
        <begin position="157"/>
        <end position="224"/>
    </location>
</feature>